<keyword evidence="2 7" id="KW-0808">Transferase</keyword>
<evidence type="ECO:0000313" key="8">
    <source>
        <dbReference type="Proteomes" id="UP000306420"/>
    </source>
</evidence>
<comment type="caution">
    <text evidence="7">The sequence shown here is derived from an EMBL/GenBank/DDBJ whole genome shotgun (WGS) entry which is preliminary data.</text>
</comment>
<dbReference type="EMBL" id="VBSP01000013">
    <property type="protein sequence ID" value="TLQ41646.1"/>
    <property type="molecule type" value="Genomic_DNA"/>
</dbReference>
<dbReference type="Proteomes" id="UP000823401">
    <property type="component" value="Unassembled WGS sequence"/>
</dbReference>
<dbReference type="PANTHER" id="PTHR43042:SF3">
    <property type="entry name" value="RIBOSOMAL RNA LARGE SUBUNIT METHYLTRANSFERASE YWBD-RELATED"/>
    <property type="match status" value="1"/>
</dbReference>
<keyword evidence="3" id="KW-0949">S-adenosyl-L-methionine</keyword>
<reference evidence="6 9" key="2">
    <citation type="submission" date="2020-07" db="EMBL/GenBank/DDBJ databases">
        <title>Facklamia lactis sp. nov., isolated from raw milk.</title>
        <authorList>
            <person name="Doll E.V."/>
            <person name="Huptas C."/>
            <person name="Staib L."/>
            <person name="Wenning M."/>
            <person name="Scherer S."/>
        </authorList>
    </citation>
    <scope>NUCLEOTIDE SEQUENCE [LARGE SCALE GENOMIC DNA]</scope>
    <source>
        <strain evidence="6 9">DSM 104272</strain>
    </source>
</reference>
<dbReference type="Pfam" id="PF17785">
    <property type="entry name" value="PUA_3"/>
    <property type="match status" value="1"/>
</dbReference>
<evidence type="ECO:0000259" key="4">
    <source>
        <dbReference type="Pfam" id="PF10672"/>
    </source>
</evidence>
<dbReference type="CDD" id="cd11572">
    <property type="entry name" value="RlmI_M_like"/>
    <property type="match status" value="1"/>
</dbReference>
<keyword evidence="9" id="KW-1185">Reference proteome</keyword>
<dbReference type="Proteomes" id="UP000306420">
    <property type="component" value="Unassembled WGS sequence"/>
</dbReference>
<name>A0A5R9DXW0_9LACT</name>
<dbReference type="InterPro" id="IPR015947">
    <property type="entry name" value="PUA-like_sf"/>
</dbReference>
<dbReference type="Gene3D" id="3.30.750.80">
    <property type="entry name" value="RNA methyltransferase domain (HRMD) like"/>
    <property type="match status" value="1"/>
</dbReference>
<dbReference type="InterPro" id="IPR041532">
    <property type="entry name" value="RlmI-like_PUA"/>
</dbReference>
<dbReference type="OrthoDB" id="9805492at2"/>
<feature type="domain" description="RlmI-like PUA" evidence="5">
    <location>
        <begin position="5"/>
        <end position="68"/>
    </location>
</feature>
<dbReference type="InterPro" id="IPR029063">
    <property type="entry name" value="SAM-dependent_MTases_sf"/>
</dbReference>
<reference evidence="7 8" key="1">
    <citation type="submission" date="2019-05" db="EMBL/GenBank/DDBJ databases">
        <title>The metagenome of a microbial culture collection derived from dairy environment covers the genomic content of the human microbiome.</title>
        <authorList>
            <person name="Roder T."/>
            <person name="Wuthrich D."/>
            <person name="Sattari Z."/>
            <person name="Von Ah U."/>
            <person name="Bar C."/>
            <person name="Ronchi F."/>
            <person name="Macpherson A.J."/>
            <person name="Ganal-Vonarburg S.C."/>
            <person name="Bruggmann R."/>
            <person name="Vergeres G."/>
        </authorList>
    </citation>
    <scope>NUCLEOTIDE SEQUENCE [LARGE SCALE GENOMIC DNA]</scope>
    <source>
        <strain evidence="7 8">FAM 24227</strain>
    </source>
</reference>
<dbReference type="Gene3D" id="3.40.50.150">
    <property type="entry name" value="Vaccinia Virus protein VP39"/>
    <property type="match status" value="1"/>
</dbReference>
<evidence type="ECO:0000313" key="9">
    <source>
        <dbReference type="Proteomes" id="UP000823401"/>
    </source>
</evidence>
<dbReference type="GO" id="GO:0008168">
    <property type="term" value="F:methyltransferase activity"/>
    <property type="evidence" value="ECO:0007669"/>
    <property type="project" value="UniProtKB-KW"/>
</dbReference>
<dbReference type="SUPFAM" id="SSF53335">
    <property type="entry name" value="S-adenosyl-L-methionine-dependent methyltransferases"/>
    <property type="match status" value="1"/>
</dbReference>
<evidence type="ECO:0000256" key="2">
    <source>
        <dbReference type="ARBA" id="ARBA00022679"/>
    </source>
</evidence>
<gene>
    <name evidence="7" type="ORF">FEZ33_05135</name>
    <name evidence="6" type="ORF">HYQ42_04285</name>
</gene>
<dbReference type="CDD" id="cd02440">
    <property type="entry name" value="AdoMet_MTases"/>
    <property type="match status" value="1"/>
</dbReference>
<dbReference type="SUPFAM" id="SSF88697">
    <property type="entry name" value="PUA domain-like"/>
    <property type="match status" value="1"/>
</dbReference>
<dbReference type="Gene3D" id="2.30.130.10">
    <property type="entry name" value="PUA domain"/>
    <property type="match status" value="1"/>
</dbReference>
<organism evidence="7 8">
    <name type="scientific">Ruoffia tabacinasalis</name>
    <dbReference type="NCBI Taxonomy" id="87458"/>
    <lineage>
        <taxon>Bacteria</taxon>
        <taxon>Bacillati</taxon>
        <taxon>Bacillota</taxon>
        <taxon>Bacilli</taxon>
        <taxon>Lactobacillales</taxon>
        <taxon>Aerococcaceae</taxon>
        <taxon>Ruoffia</taxon>
    </lineage>
</organism>
<evidence type="ECO:0000259" key="5">
    <source>
        <dbReference type="Pfam" id="PF17785"/>
    </source>
</evidence>
<dbReference type="GO" id="GO:0003723">
    <property type="term" value="F:RNA binding"/>
    <property type="evidence" value="ECO:0007669"/>
    <property type="project" value="InterPro"/>
</dbReference>
<dbReference type="PANTHER" id="PTHR43042">
    <property type="entry name" value="SAM-DEPENDENT METHYLTRANSFERASE"/>
    <property type="match status" value="1"/>
</dbReference>
<dbReference type="AlphaFoldDB" id="A0A5R9DXW0"/>
<dbReference type="Pfam" id="PF10672">
    <property type="entry name" value="Methyltrans_SAM"/>
    <property type="match status" value="1"/>
</dbReference>
<proteinExistence type="predicted"/>
<dbReference type="RefSeq" id="WP_138404334.1">
    <property type="nucleotide sequence ID" value="NZ_JACCEL010000008.1"/>
</dbReference>
<dbReference type="EMBL" id="JACCEL010000008">
    <property type="protein sequence ID" value="MBG9977999.1"/>
    <property type="molecule type" value="Genomic_DNA"/>
</dbReference>
<evidence type="ECO:0000313" key="6">
    <source>
        <dbReference type="EMBL" id="MBG9977999.1"/>
    </source>
</evidence>
<keyword evidence="1 7" id="KW-0489">Methyltransferase</keyword>
<dbReference type="GO" id="GO:0032259">
    <property type="term" value="P:methylation"/>
    <property type="evidence" value="ECO:0007669"/>
    <property type="project" value="UniProtKB-KW"/>
</dbReference>
<dbReference type="InterPro" id="IPR019614">
    <property type="entry name" value="SAM-dep_methyl-trfase"/>
</dbReference>
<protein>
    <submittedName>
        <fullName evidence="7">Class I SAM-dependent rRNA methyltransferase</fullName>
    </submittedName>
</protein>
<feature type="domain" description="S-adenosylmethionine-dependent methyltransferase" evidence="4">
    <location>
        <begin position="181"/>
        <end position="392"/>
    </location>
</feature>
<accession>A0A5R9DXW0</accession>
<dbReference type="InterPro" id="IPR036974">
    <property type="entry name" value="PUA_sf"/>
</dbReference>
<evidence type="ECO:0000256" key="3">
    <source>
        <dbReference type="ARBA" id="ARBA00022691"/>
    </source>
</evidence>
<evidence type="ECO:0000313" key="7">
    <source>
        <dbReference type="EMBL" id="TLQ41646.1"/>
    </source>
</evidence>
<sequence>MAEYKLRELATKRIKQGGKLVKAKDFQNEDKAKHFIEGDVVILNDFDNQFLGKMLVGRQNKGVGWLITTYQDEYWNDSLVYYVLEEAFEEREAFFNSTETTAFRLFNGEGDGIGGVTIDWYDHYVQINWYSKGIYEYRHWFFEAIKQLLPEVKGVYETLRFQTDDLEPIQLVSGAEAPDPLVVKENNLNYAVHLGESWMTGIFLDQRDVRDFIKTQANGMSVLNIFSYTGAFSVAAAVGGSDHTVSVDVANRSIELTTEQFALNDIKVEDSKHEIRVMDVFNYLDYAAKNDITFDLIVSDPPSFARTKKKMFRVEEDYSNLAKQLFKLTNPNGMTILSTNHSGYALEDFRDDMVAATQELNGTYYLIQQFNLPEDFPTSPDEESSYLKVLVFYREDE</sequence>
<evidence type="ECO:0000256" key="1">
    <source>
        <dbReference type="ARBA" id="ARBA00022603"/>
    </source>
</evidence>